<reference evidence="2" key="1">
    <citation type="journal article" date="2019" name="Int. J. Syst. Evol. Microbiol.">
        <title>The Global Catalogue of Microorganisms (GCM) 10K type strain sequencing project: providing services to taxonomists for standard genome sequencing and annotation.</title>
        <authorList>
            <consortium name="The Broad Institute Genomics Platform"/>
            <consortium name="The Broad Institute Genome Sequencing Center for Infectious Disease"/>
            <person name="Wu L."/>
            <person name="Ma J."/>
        </authorList>
    </citation>
    <scope>NUCLEOTIDE SEQUENCE [LARGE SCALE GENOMIC DNA]</scope>
    <source>
        <strain evidence="2">XZYJT-10</strain>
    </source>
</reference>
<gene>
    <name evidence="1" type="ORF">ACFQS1_24195</name>
</gene>
<evidence type="ECO:0000313" key="1">
    <source>
        <dbReference type="EMBL" id="MFC7277105.1"/>
    </source>
</evidence>
<protein>
    <submittedName>
        <fullName evidence="1">Uncharacterized protein</fullName>
    </submittedName>
</protein>
<accession>A0ABW2HVH7</accession>
<dbReference type="EMBL" id="JBHTBJ010000019">
    <property type="protein sequence ID" value="MFC7277105.1"/>
    <property type="molecule type" value="Genomic_DNA"/>
</dbReference>
<dbReference type="Proteomes" id="UP001596548">
    <property type="component" value="Unassembled WGS sequence"/>
</dbReference>
<organism evidence="1 2">
    <name type="scientific">Paractinoplanes rhizophilus</name>
    <dbReference type="NCBI Taxonomy" id="1416877"/>
    <lineage>
        <taxon>Bacteria</taxon>
        <taxon>Bacillati</taxon>
        <taxon>Actinomycetota</taxon>
        <taxon>Actinomycetes</taxon>
        <taxon>Micromonosporales</taxon>
        <taxon>Micromonosporaceae</taxon>
        <taxon>Paractinoplanes</taxon>
    </lineage>
</organism>
<proteinExistence type="predicted"/>
<sequence>MTGTTPATTTPATVDIDTKNACEALGEAYAKGMAPFAEAVSKAAGSGAPADRAQAQKKLGDLAASIRAATATAKDPGIVADGKQAADQLQKKAADASVFAALKTPDDASKLLGPQLKEWLSPVTSHCS</sequence>
<comment type="caution">
    <text evidence="1">The sequence shown here is derived from an EMBL/GenBank/DDBJ whole genome shotgun (WGS) entry which is preliminary data.</text>
</comment>
<keyword evidence="2" id="KW-1185">Reference proteome</keyword>
<evidence type="ECO:0000313" key="2">
    <source>
        <dbReference type="Proteomes" id="UP001596548"/>
    </source>
</evidence>
<dbReference type="RefSeq" id="WP_378972269.1">
    <property type="nucleotide sequence ID" value="NZ_JBHTBJ010000019.1"/>
</dbReference>
<name>A0ABW2HVH7_9ACTN</name>